<evidence type="ECO:0000313" key="2">
    <source>
        <dbReference type="Proteomes" id="UP001147760"/>
    </source>
</evidence>
<sequence>MVVIANYSVGETNRIGIHWPVGGISTAREVLYSRVGHSNSDLDDLGFAWEIIDIIWTNSLNMYVESV</sequence>
<organism evidence="1 2">
    <name type="scientific">Penicillium desertorum</name>
    <dbReference type="NCBI Taxonomy" id="1303715"/>
    <lineage>
        <taxon>Eukaryota</taxon>
        <taxon>Fungi</taxon>
        <taxon>Dikarya</taxon>
        <taxon>Ascomycota</taxon>
        <taxon>Pezizomycotina</taxon>
        <taxon>Eurotiomycetes</taxon>
        <taxon>Eurotiomycetidae</taxon>
        <taxon>Eurotiales</taxon>
        <taxon>Aspergillaceae</taxon>
        <taxon>Penicillium</taxon>
    </lineage>
</organism>
<comment type="caution">
    <text evidence="1">The sequence shown here is derived from an EMBL/GenBank/DDBJ whole genome shotgun (WGS) entry which is preliminary data.</text>
</comment>
<evidence type="ECO:0000313" key="1">
    <source>
        <dbReference type="EMBL" id="KAJ5478668.1"/>
    </source>
</evidence>
<dbReference type="AlphaFoldDB" id="A0A9W9WXQ3"/>
<name>A0A9W9WXQ3_9EURO</name>
<accession>A0A9W9WXQ3</accession>
<proteinExistence type="predicted"/>
<dbReference type="Proteomes" id="UP001147760">
    <property type="component" value="Unassembled WGS sequence"/>
</dbReference>
<keyword evidence="2" id="KW-1185">Reference proteome</keyword>
<dbReference type="EMBL" id="JAPWDO010000003">
    <property type="protein sequence ID" value="KAJ5478668.1"/>
    <property type="molecule type" value="Genomic_DNA"/>
</dbReference>
<gene>
    <name evidence="1" type="ORF">N7530_004177</name>
</gene>
<reference evidence="1" key="2">
    <citation type="journal article" date="2023" name="IMA Fungus">
        <title>Comparative genomic study of the Penicillium genus elucidates a diverse pangenome and 15 lateral gene transfer events.</title>
        <authorList>
            <person name="Petersen C."/>
            <person name="Sorensen T."/>
            <person name="Nielsen M.R."/>
            <person name="Sondergaard T.E."/>
            <person name="Sorensen J.L."/>
            <person name="Fitzpatrick D.A."/>
            <person name="Frisvad J.C."/>
            <person name="Nielsen K.L."/>
        </authorList>
    </citation>
    <scope>NUCLEOTIDE SEQUENCE</scope>
    <source>
        <strain evidence="1">IBT 17660</strain>
    </source>
</reference>
<protein>
    <submittedName>
        <fullName evidence="1">Uncharacterized protein</fullName>
    </submittedName>
</protein>
<reference evidence="1" key="1">
    <citation type="submission" date="2022-12" db="EMBL/GenBank/DDBJ databases">
        <authorList>
            <person name="Petersen C."/>
        </authorList>
    </citation>
    <scope>NUCLEOTIDE SEQUENCE</scope>
    <source>
        <strain evidence="1">IBT 17660</strain>
    </source>
</reference>